<evidence type="ECO:0000313" key="3">
    <source>
        <dbReference type="Proteomes" id="UP000735302"/>
    </source>
</evidence>
<feature type="compositionally biased region" description="Basic and acidic residues" evidence="1">
    <location>
        <begin position="46"/>
        <end position="55"/>
    </location>
</feature>
<accession>A0AAV4A305</accession>
<name>A0AAV4A305_9GAST</name>
<gene>
    <name evidence="2" type="ORF">PoB_002773200</name>
</gene>
<sequence>MQLTLFKTEGREGKKRGGEEKGEEEKEDEEDKKEKRRDEEREDEEKERKKEEWEFVKILPASAPSRGNATRPLQIPNQ</sequence>
<evidence type="ECO:0000313" key="2">
    <source>
        <dbReference type="EMBL" id="GFO01227.1"/>
    </source>
</evidence>
<keyword evidence="3" id="KW-1185">Reference proteome</keyword>
<proteinExistence type="predicted"/>
<reference evidence="2 3" key="1">
    <citation type="journal article" date="2021" name="Elife">
        <title>Chloroplast acquisition without the gene transfer in kleptoplastic sea slugs, Plakobranchus ocellatus.</title>
        <authorList>
            <person name="Maeda T."/>
            <person name="Takahashi S."/>
            <person name="Yoshida T."/>
            <person name="Shimamura S."/>
            <person name="Takaki Y."/>
            <person name="Nagai Y."/>
            <person name="Toyoda A."/>
            <person name="Suzuki Y."/>
            <person name="Arimoto A."/>
            <person name="Ishii H."/>
            <person name="Satoh N."/>
            <person name="Nishiyama T."/>
            <person name="Hasebe M."/>
            <person name="Maruyama T."/>
            <person name="Minagawa J."/>
            <person name="Obokata J."/>
            <person name="Shigenobu S."/>
        </authorList>
    </citation>
    <scope>NUCLEOTIDE SEQUENCE [LARGE SCALE GENOMIC DNA]</scope>
</reference>
<dbReference type="AlphaFoldDB" id="A0AAV4A305"/>
<feature type="region of interest" description="Disordered" evidence="1">
    <location>
        <begin position="1"/>
        <end position="78"/>
    </location>
</feature>
<protein>
    <submittedName>
        <fullName evidence="2">Uncharacterized protein</fullName>
    </submittedName>
</protein>
<dbReference type="Proteomes" id="UP000735302">
    <property type="component" value="Unassembled WGS sequence"/>
</dbReference>
<organism evidence="2 3">
    <name type="scientific">Plakobranchus ocellatus</name>
    <dbReference type="NCBI Taxonomy" id="259542"/>
    <lineage>
        <taxon>Eukaryota</taxon>
        <taxon>Metazoa</taxon>
        <taxon>Spiralia</taxon>
        <taxon>Lophotrochozoa</taxon>
        <taxon>Mollusca</taxon>
        <taxon>Gastropoda</taxon>
        <taxon>Heterobranchia</taxon>
        <taxon>Euthyneura</taxon>
        <taxon>Panpulmonata</taxon>
        <taxon>Sacoglossa</taxon>
        <taxon>Placobranchoidea</taxon>
        <taxon>Plakobranchidae</taxon>
        <taxon>Plakobranchus</taxon>
    </lineage>
</organism>
<dbReference type="EMBL" id="BLXT01003251">
    <property type="protein sequence ID" value="GFO01227.1"/>
    <property type="molecule type" value="Genomic_DNA"/>
</dbReference>
<evidence type="ECO:0000256" key="1">
    <source>
        <dbReference type="SAM" id="MobiDB-lite"/>
    </source>
</evidence>
<comment type="caution">
    <text evidence="2">The sequence shown here is derived from an EMBL/GenBank/DDBJ whole genome shotgun (WGS) entry which is preliminary data.</text>
</comment>
<feature type="compositionally biased region" description="Basic and acidic residues" evidence="1">
    <location>
        <begin position="8"/>
        <end position="24"/>
    </location>
</feature>